<evidence type="ECO:0000259" key="3">
    <source>
        <dbReference type="Pfam" id="PF08232"/>
    </source>
</evidence>
<feature type="compositionally biased region" description="Low complexity" evidence="2">
    <location>
        <begin position="264"/>
        <end position="280"/>
    </location>
</feature>
<feature type="compositionally biased region" description="Polar residues" evidence="2">
    <location>
        <begin position="286"/>
        <end position="299"/>
    </location>
</feature>
<reference evidence="4" key="1">
    <citation type="journal article" date="2020" name="Ecol. Evol.">
        <title>Genome structure and content of the rice root-knot nematode (Meloidogyne graminicola).</title>
        <authorList>
            <person name="Phan N.T."/>
            <person name="Danchin E.G.J."/>
            <person name="Klopp C."/>
            <person name="Perfus-Barbeoch L."/>
            <person name="Kozlowski D.K."/>
            <person name="Koutsovoulos G.D."/>
            <person name="Lopez-Roques C."/>
            <person name="Bouchez O."/>
            <person name="Zahm M."/>
            <person name="Besnard G."/>
            <person name="Bellafiore S."/>
        </authorList>
    </citation>
    <scope>NUCLEOTIDE SEQUENCE</scope>
    <source>
        <strain evidence="4">VN-18</strain>
    </source>
</reference>
<organism evidence="4 5">
    <name type="scientific">Meloidogyne graminicola</name>
    <dbReference type="NCBI Taxonomy" id="189291"/>
    <lineage>
        <taxon>Eukaryota</taxon>
        <taxon>Metazoa</taxon>
        <taxon>Ecdysozoa</taxon>
        <taxon>Nematoda</taxon>
        <taxon>Chromadorea</taxon>
        <taxon>Rhabditida</taxon>
        <taxon>Tylenchina</taxon>
        <taxon>Tylenchomorpha</taxon>
        <taxon>Tylenchoidea</taxon>
        <taxon>Meloidogynidae</taxon>
        <taxon>Meloidogyninae</taxon>
        <taxon>Meloidogyne</taxon>
    </lineage>
</organism>
<sequence>MKIWQRKMWNKKHKEQHRHHLNLMEEKGNNGDATNSTINNNITIPENEQKDTDSSEQSQQSPIYTINGVLNFLQHQFNQFELERTKWEIERTELKARITFLIGERKSQENLKYDLVRRIKMLELALRQERAKHLEIIKKLEQPQQNGEIDNLDNDEQFVNQKPSSVPLDIDAFMPPKISEISNEETLSNKELVKARETLQQCLQEIGYTDKILNLRSFRVNQLLGLLSKTEEDEKTNSSDERRATELALLLENEHVYGKTKNTPSLSSPVPTSSPPSGNSAGLSPLQKNQQQTITTSQI</sequence>
<dbReference type="InterPro" id="IPR013258">
    <property type="entry name" value="Striatin_N"/>
</dbReference>
<dbReference type="Gene3D" id="1.20.5.300">
    <property type="match status" value="1"/>
</dbReference>
<evidence type="ECO:0000256" key="2">
    <source>
        <dbReference type="SAM" id="MobiDB-lite"/>
    </source>
</evidence>
<dbReference type="OrthoDB" id="727118at2759"/>
<feature type="region of interest" description="Disordered" evidence="2">
    <location>
        <begin position="252"/>
        <end position="299"/>
    </location>
</feature>
<dbReference type="Pfam" id="PF08232">
    <property type="entry name" value="Striatin"/>
    <property type="match status" value="1"/>
</dbReference>
<dbReference type="AlphaFoldDB" id="A0A8S9ZHW2"/>
<evidence type="ECO:0000313" key="4">
    <source>
        <dbReference type="EMBL" id="KAF7632924.1"/>
    </source>
</evidence>
<protein>
    <recommendedName>
        <fullName evidence="3">Striatin N-terminal domain-containing protein</fullName>
    </recommendedName>
</protein>
<keyword evidence="1" id="KW-0175">Coiled coil</keyword>
<evidence type="ECO:0000313" key="5">
    <source>
        <dbReference type="Proteomes" id="UP000605970"/>
    </source>
</evidence>
<dbReference type="Proteomes" id="UP000605970">
    <property type="component" value="Unassembled WGS sequence"/>
</dbReference>
<proteinExistence type="predicted"/>
<dbReference type="PANTHER" id="PTHR15653">
    <property type="entry name" value="STRIATIN"/>
    <property type="match status" value="1"/>
</dbReference>
<accession>A0A8S9ZHW2</accession>
<evidence type="ECO:0000256" key="1">
    <source>
        <dbReference type="ARBA" id="ARBA00023054"/>
    </source>
</evidence>
<gene>
    <name evidence="4" type="ORF">Mgra_00007703</name>
</gene>
<comment type="caution">
    <text evidence="4">The sequence shown here is derived from an EMBL/GenBank/DDBJ whole genome shotgun (WGS) entry which is preliminary data.</text>
</comment>
<name>A0A8S9ZHW2_9BILA</name>
<feature type="domain" description="Striatin N-terminal" evidence="3">
    <location>
        <begin position="65"/>
        <end position="213"/>
    </location>
</feature>
<dbReference type="InterPro" id="IPR051488">
    <property type="entry name" value="WD_repeat_striatin"/>
</dbReference>
<dbReference type="PANTHER" id="PTHR15653:SF0">
    <property type="entry name" value="CONNECTOR OF KINASE TO AP-1, ISOFORM E"/>
    <property type="match status" value="1"/>
</dbReference>
<dbReference type="EMBL" id="JABEBT010000090">
    <property type="protein sequence ID" value="KAF7632924.1"/>
    <property type="molecule type" value="Genomic_DNA"/>
</dbReference>
<keyword evidence="5" id="KW-1185">Reference proteome</keyword>